<feature type="domain" description="Luciferase" evidence="1">
    <location>
        <begin position="2"/>
        <end position="65"/>
    </location>
</feature>
<name>A0AAD7FV88_9AGAR</name>
<dbReference type="PANTHER" id="PTHR38695:SF1">
    <property type="entry name" value="AMINO ACID PERMEASE_ SLC12A DOMAIN-CONTAINING PROTEIN"/>
    <property type="match status" value="1"/>
</dbReference>
<accession>A0AAD7FV88</accession>
<dbReference type="Proteomes" id="UP001221142">
    <property type="component" value="Unassembled WGS sequence"/>
</dbReference>
<organism evidence="2 3">
    <name type="scientific">Roridomyces roridus</name>
    <dbReference type="NCBI Taxonomy" id="1738132"/>
    <lineage>
        <taxon>Eukaryota</taxon>
        <taxon>Fungi</taxon>
        <taxon>Dikarya</taxon>
        <taxon>Basidiomycota</taxon>
        <taxon>Agaricomycotina</taxon>
        <taxon>Agaricomycetes</taxon>
        <taxon>Agaricomycetidae</taxon>
        <taxon>Agaricales</taxon>
        <taxon>Marasmiineae</taxon>
        <taxon>Mycenaceae</taxon>
        <taxon>Roridomyces</taxon>
    </lineage>
</organism>
<evidence type="ECO:0000313" key="3">
    <source>
        <dbReference type="Proteomes" id="UP001221142"/>
    </source>
</evidence>
<reference evidence="2" key="1">
    <citation type="submission" date="2023-03" db="EMBL/GenBank/DDBJ databases">
        <title>Massive genome expansion in bonnet fungi (Mycena s.s.) driven by repeated elements and novel gene families across ecological guilds.</title>
        <authorList>
            <consortium name="Lawrence Berkeley National Laboratory"/>
            <person name="Harder C.B."/>
            <person name="Miyauchi S."/>
            <person name="Viragh M."/>
            <person name="Kuo A."/>
            <person name="Thoen E."/>
            <person name="Andreopoulos B."/>
            <person name="Lu D."/>
            <person name="Skrede I."/>
            <person name="Drula E."/>
            <person name="Henrissat B."/>
            <person name="Morin E."/>
            <person name="Kohler A."/>
            <person name="Barry K."/>
            <person name="LaButti K."/>
            <person name="Morin E."/>
            <person name="Salamov A."/>
            <person name="Lipzen A."/>
            <person name="Mereny Z."/>
            <person name="Hegedus B."/>
            <person name="Baldrian P."/>
            <person name="Stursova M."/>
            <person name="Weitz H."/>
            <person name="Taylor A."/>
            <person name="Grigoriev I.V."/>
            <person name="Nagy L.G."/>
            <person name="Martin F."/>
            <person name="Kauserud H."/>
        </authorList>
    </citation>
    <scope>NUCLEOTIDE SEQUENCE</scope>
    <source>
        <strain evidence="2">9284</strain>
    </source>
</reference>
<evidence type="ECO:0000259" key="1">
    <source>
        <dbReference type="Pfam" id="PF17648"/>
    </source>
</evidence>
<dbReference type="EMBL" id="JARKIF010000003">
    <property type="protein sequence ID" value="KAJ7644850.1"/>
    <property type="molecule type" value="Genomic_DNA"/>
</dbReference>
<keyword evidence="3" id="KW-1185">Reference proteome</keyword>
<sequence length="79" mass="8919">MHDYHDYTCHLALAAQDGRQVIQKGWGQRHPLAGPGMPGPPNEWTFLYAPRNEEMRVVEKIIEASVGYMINAPALEESK</sequence>
<dbReference type="InterPro" id="IPR048273">
    <property type="entry name" value="Luciferase"/>
</dbReference>
<protein>
    <recommendedName>
        <fullName evidence="1">Luciferase domain-containing protein</fullName>
    </recommendedName>
</protein>
<evidence type="ECO:0000313" key="2">
    <source>
        <dbReference type="EMBL" id="KAJ7644850.1"/>
    </source>
</evidence>
<dbReference type="Pfam" id="PF17648">
    <property type="entry name" value="Luciferase"/>
    <property type="match status" value="1"/>
</dbReference>
<comment type="caution">
    <text evidence="2">The sequence shown here is derived from an EMBL/GenBank/DDBJ whole genome shotgun (WGS) entry which is preliminary data.</text>
</comment>
<dbReference type="AlphaFoldDB" id="A0AAD7FV88"/>
<gene>
    <name evidence="2" type="ORF">FB45DRAFT_824988</name>
</gene>
<dbReference type="InterPro" id="IPR040841">
    <property type="entry name" value="Luciferase_dom"/>
</dbReference>
<dbReference type="PANTHER" id="PTHR38695">
    <property type="entry name" value="AMINO ACID PERMEASE_ SLC12A DOMAIN-CONTAINING PROTEIN"/>
    <property type="match status" value="1"/>
</dbReference>
<proteinExistence type="predicted"/>